<reference evidence="1 4" key="1">
    <citation type="submission" date="2023-02" db="EMBL/GenBank/DDBJ databases">
        <title>Pathogen: clinical or host-associated sample.</title>
        <authorList>
            <person name="Hergert J."/>
            <person name="Casey R."/>
            <person name="Wagner J."/>
            <person name="Young E.L."/>
            <person name="Oakeson K.F."/>
        </authorList>
    </citation>
    <scope>NUCLEOTIDE SEQUENCE</scope>
    <source>
        <strain evidence="2 4">2022CK-00829</strain>
        <strain evidence="1">2022CK-00830</strain>
    </source>
</reference>
<evidence type="ECO:0008006" key="5">
    <source>
        <dbReference type="Google" id="ProtNLM"/>
    </source>
</evidence>
<dbReference type="EMBL" id="CP118101">
    <property type="protein sequence ID" value="WDH81464.1"/>
    <property type="molecule type" value="Genomic_DNA"/>
</dbReference>
<evidence type="ECO:0000313" key="3">
    <source>
        <dbReference type="Proteomes" id="UP001220962"/>
    </source>
</evidence>
<evidence type="ECO:0000313" key="2">
    <source>
        <dbReference type="EMBL" id="WDI01181.1"/>
    </source>
</evidence>
<dbReference type="AlphaFoldDB" id="A0AAX3MYL3"/>
<accession>A0AAX3MYL3</accession>
<evidence type="ECO:0000313" key="4">
    <source>
        <dbReference type="Proteomes" id="UP001221519"/>
    </source>
</evidence>
<dbReference type="Proteomes" id="UP001220962">
    <property type="component" value="Chromosome"/>
</dbReference>
<name>A0AAX3MYL3_9BACL</name>
<organism evidence="1 3">
    <name type="scientific">Paenibacillus urinalis</name>
    <dbReference type="NCBI Taxonomy" id="521520"/>
    <lineage>
        <taxon>Bacteria</taxon>
        <taxon>Bacillati</taxon>
        <taxon>Bacillota</taxon>
        <taxon>Bacilli</taxon>
        <taxon>Bacillales</taxon>
        <taxon>Paenibacillaceae</taxon>
        <taxon>Paenibacillus</taxon>
    </lineage>
</organism>
<protein>
    <recommendedName>
        <fullName evidence="5">YgiT-type zinc finger protein</fullName>
    </recommendedName>
</protein>
<gene>
    <name evidence="1" type="ORF">PUW23_18300</name>
    <name evidence="2" type="ORF">PUW25_18140</name>
</gene>
<dbReference type="Proteomes" id="UP001221519">
    <property type="component" value="Chromosome"/>
</dbReference>
<dbReference type="EMBL" id="CP118108">
    <property type="protein sequence ID" value="WDI01181.1"/>
    <property type="molecule type" value="Genomic_DNA"/>
</dbReference>
<keyword evidence="4" id="KW-1185">Reference proteome</keyword>
<sequence length="147" mass="17050">MRRWCKCKLTMNLELRSVIYAKRVEIRDVPVFSCMTCSTYEVLKPVKPDLVQLIGSLTPGSEYASVSFADSNEVAKLITELLEHHPDIDIDAMGKEIEQAKQERINLLLDLYQYALSAGDEHWMNDVERRLEQLSQFRWEEHFSEAG</sequence>
<dbReference type="RefSeq" id="WP_047910925.1">
    <property type="nucleotide sequence ID" value="NZ_CP118101.1"/>
</dbReference>
<evidence type="ECO:0000313" key="1">
    <source>
        <dbReference type="EMBL" id="WDH81464.1"/>
    </source>
</evidence>
<proteinExistence type="predicted"/>